<dbReference type="GO" id="GO:0003774">
    <property type="term" value="F:cytoskeletal motor activity"/>
    <property type="evidence" value="ECO:0007669"/>
    <property type="project" value="InterPro"/>
</dbReference>
<dbReference type="InterPro" id="IPR043427">
    <property type="entry name" value="YscJ/FliF"/>
</dbReference>
<evidence type="ECO:0000256" key="11">
    <source>
        <dbReference type="SAM" id="Phobius"/>
    </source>
</evidence>
<dbReference type="Proteomes" id="UP000287872">
    <property type="component" value="Unassembled WGS sequence"/>
</dbReference>
<dbReference type="InterPro" id="IPR045851">
    <property type="entry name" value="AMP-bd_C_sf"/>
</dbReference>
<dbReference type="PANTHER" id="PTHR30046:SF0">
    <property type="entry name" value="FLAGELLAR M-RING PROTEIN"/>
    <property type="match status" value="1"/>
</dbReference>
<keyword evidence="14" id="KW-0969">Cilium</keyword>
<proteinExistence type="inferred from homology"/>
<dbReference type="InterPro" id="IPR006182">
    <property type="entry name" value="FliF_N_dom"/>
</dbReference>
<comment type="subcellular location">
    <subcellularLocation>
        <location evidence="1 9">Bacterial flagellum basal body</location>
    </subcellularLocation>
    <subcellularLocation>
        <location evidence="2">Cell membrane</location>
        <topology evidence="2">Multi-pass membrane protein</topology>
    </subcellularLocation>
</comment>
<feature type="transmembrane region" description="Helical" evidence="11">
    <location>
        <begin position="24"/>
        <end position="44"/>
    </location>
</feature>
<comment type="similarity">
    <text evidence="3 9">Belongs to the FliF family.</text>
</comment>
<evidence type="ECO:0000256" key="4">
    <source>
        <dbReference type="ARBA" id="ARBA00022475"/>
    </source>
</evidence>
<dbReference type="GO" id="GO:0009431">
    <property type="term" value="C:bacterial-type flagellum basal body, MS ring"/>
    <property type="evidence" value="ECO:0007669"/>
    <property type="project" value="InterPro"/>
</dbReference>
<evidence type="ECO:0000256" key="2">
    <source>
        <dbReference type="ARBA" id="ARBA00004651"/>
    </source>
</evidence>
<feature type="domain" description="Flagellar M-ring N-terminal" evidence="12">
    <location>
        <begin position="45"/>
        <end position="217"/>
    </location>
</feature>
<evidence type="ECO:0000256" key="10">
    <source>
        <dbReference type="SAM" id="MobiDB-lite"/>
    </source>
</evidence>
<dbReference type="AlphaFoldDB" id="A0A401UHE4"/>
<feature type="compositionally biased region" description="Polar residues" evidence="10">
    <location>
        <begin position="299"/>
        <end position="325"/>
    </location>
</feature>
<keyword evidence="4" id="KW-1003">Cell membrane</keyword>
<evidence type="ECO:0000256" key="7">
    <source>
        <dbReference type="ARBA" id="ARBA00023136"/>
    </source>
</evidence>
<dbReference type="InterPro" id="IPR013556">
    <property type="entry name" value="Flag_M-ring_C"/>
</dbReference>
<feature type="domain" description="Flagellar M-ring C-terminal" evidence="13">
    <location>
        <begin position="254"/>
        <end position="399"/>
    </location>
</feature>
<evidence type="ECO:0000256" key="6">
    <source>
        <dbReference type="ARBA" id="ARBA00022989"/>
    </source>
</evidence>
<organism evidence="14 15">
    <name type="scientific">Clostridium tagluense</name>
    <dbReference type="NCBI Taxonomy" id="360422"/>
    <lineage>
        <taxon>Bacteria</taxon>
        <taxon>Bacillati</taxon>
        <taxon>Bacillota</taxon>
        <taxon>Clostridia</taxon>
        <taxon>Eubacteriales</taxon>
        <taxon>Clostridiaceae</taxon>
        <taxon>Clostridium</taxon>
    </lineage>
</organism>
<dbReference type="EMBL" id="BHYK01000003">
    <property type="protein sequence ID" value="GCD08977.1"/>
    <property type="molecule type" value="Genomic_DNA"/>
</dbReference>
<dbReference type="Pfam" id="PF01514">
    <property type="entry name" value="YscJ_FliF"/>
    <property type="match status" value="1"/>
</dbReference>
<comment type="function">
    <text evidence="9">The M ring may be actively involved in energy transduction.</text>
</comment>
<feature type="region of interest" description="Disordered" evidence="10">
    <location>
        <begin position="299"/>
        <end position="327"/>
    </location>
</feature>
<dbReference type="InterPro" id="IPR000067">
    <property type="entry name" value="FlgMring_FliF"/>
</dbReference>
<evidence type="ECO:0000256" key="8">
    <source>
        <dbReference type="ARBA" id="ARBA00023143"/>
    </source>
</evidence>
<dbReference type="PIRSF" id="PIRSF004862">
    <property type="entry name" value="FliF"/>
    <property type="match status" value="1"/>
</dbReference>
<sequence length="519" mass="56936">MSKLFEMKNKISQGFGKLSKSKKIAYSLLAGVIIVALGSFIVVASKTKYDVLFSNMTPADSGAIVAKLKEKKVTYQVTGNSILVPKADIDSLRMELMSEVKITEGSQGFELFDNGKMAPTDTETKIMYQRALAGEIERAIKSFPEIEGAKVNLVLPENTAFVRETEPASASVVLKLKPDTKLASEQVKAIVALLTGAVENLPKENVSIVSDKFLLLTEGLYDKEKDTLTGSTDKQQVLKAQIEKELETKIMKVLEPIYKSGVRVSVNTELDFDAIQRKNITYDEKKGAVVSSHDIETWNGGTSTGLSTSPVDEASKNTSPTTTKDGTIVNKESTKNYENSKTEEDLVKAPGGIKRITTSVVLDGNLDQNTKTSVNNLVAQAIGYSEGRKDSISVEGMYFNSDSKKQAEKALLDIANADKAAAKKVTYTRIGYGVLAILLFIILLLVIRRSSKKKEIASEGIDMIIGDNISPKQEELFAPIEFEVNDEKSNMEKQVKKYAADKPEQVAEIIKSWLTEDER</sequence>
<evidence type="ECO:0000256" key="3">
    <source>
        <dbReference type="ARBA" id="ARBA00007971"/>
    </source>
</evidence>
<dbReference type="OrthoDB" id="9807026at2"/>
<keyword evidence="14" id="KW-0966">Cell projection</keyword>
<name>A0A401UHE4_9CLOT</name>
<dbReference type="RefSeq" id="WP_124997973.1">
    <property type="nucleotide sequence ID" value="NZ_BHYK01000003.1"/>
</dbReference>
<gene>
    <name evidence="14" type="primary">fliF</name>
    <name evidence="14" type="ORF">Ctaglu_06000</name>
</gene>
<dbReference type="GO" id="GO:0005886">
    <property type="term" value="C:plasma membrane"/>
    <property type="evidence" value="ECO:0007669"/>
    <property type="project" value="UniProtKB-SubCell"/>
</dbReference>
<keyword evidence="14" id="KW-0282">Flagellum</keyword>
<accession>A0A401UHE4</accession>
<dbReference type="PANTHER" id="PTHR30046">
    <property type="entry name" value="FLAGELLAR M-RING PROTEIN"/>
    <property type="match status" value="1"/>
</dbReference>
<evidence type="ECO:0000259" key="13">
    <source>
        <dbReference type="Pfam" id="PF08345"/>
    </source>
</evidence>
<evidence type="ECO:0000313" key="15">
    <source>
        <dbReference type="Proteomes" id="UP000287872"/>
    </source>
</evidence>
<evidence type="ECO:0000256" key="1">
    <source>
        <dbReference type="ARBA" id="ARBA00004117"/>
    </source>
</evidence>
<keyword evidence="7 11" id="KW-0472">Membrane</keyword>
<reference evidence="14 15" key="1">
    <citation type="submission" date="2018-11" db="EMBL/GenBank/DDBJ databases">
        <title>Genome sequencing and assembly of Clostridium tagluense strain A121.</title>
        <authorList>
            <person name="Murakami T."/>
            <person name="Segawa T."/>
            <person name="Shcherbakova V.A."/>
            <person name="Mori H."/>
            <person name="Yoshimura Y."/>
        </authorList>
    </citation>
    <scope>NUCLEOTIDE SEQUENCE [LARGE SCALE GENOMIC DNA]</scope>
    <source>
        <strain evidence="14 15">A121</strain>
    </source>
</reference>
<dbReference type="PRINTS" id="PR01009">
    <property type="entry name" value="FLGMRINGFLIF"/>
</dbReference>
<evidence type="ECO:0000256" key="5">
    <source>
        <dbReference type="ARBA" id="ARBA00022692"/>
    </source>
</evidence>
<comment type="caution">
    <text evidence="14">The sequence shown here is derived from an EMBL/GenBank/DDBJ whole genome shotgun (WGS) entry which is preliminary data.</text>
</comment>
<dbReference type="GO" id="GO:0071973">
    <property type="term" value="P:bacterial-type flagellum-dependent cell motility"/>
    <property type="evidence" value="ECO:0007669"/>
    <property type="project" value="InterPro"/>
</dbReference>
<keyword evidence="6 11" id="KW-1133">Transmembrane helix</keyword>
<keyword evidence="15" id="KW-1185">Reference proteome</keyword>
<keyword evidence="8 9" id="KW-0975">Bacterial flagellum</keyword>
<dbReference type="Pfam" id="PF08345">
    <property type="entry name" value="YscJ_FliF_C"/>
    <property type="match status" value="1"/>
</dbReference>
<evidence type="ECO:0000259" key="12">
    <source>
        <dbReference type="Pfam" id="PF01514"/>
    </source>
</evidence>
<protein>
    <recommendedName>
        <fullName evidence="9">Flagellar M-ring protein</fullName>
    </recommendedName>
</protein>
<evidence type="ECO:0000256" key="9">
    <source>
        <dbReference type="PIRNR" id="PIRNR004862"/>
    </source>
</evidence>
<feature type="transmembrane region" description="Helical" evidence="11">
    <location>
        <begin position="430"/>
        <end position="447"/>
    </location>
</feature>
<keyword evidence="5 11" id="KW-0812">Transmembrane</keyword>
<evidence type="ECO:0000313" key="14">
    <source>
        <dbReference type="EMBL" id="GCD08977.1"/>
    </source>
</evidence>
<dbReference type="Gene3D" id="3.30.300.30">
    <property type="match status" value="1"/>
</dbReference>
<dbReference type="NCBIfam" id="TIGR00206">
    <property type="entry name" value="fliF"/>
    <property type="match status" value="1"/>
</dbReference>